<organism evidence="1 2">
    <name type="scientific">Petrolisthes cinctipes</name>
    <name type="common">Flat porcelain crab</name>
    <dbReference type="NCBI Taxonomy" id="88211"/>
    <lineage>
        <taxon>Eukaryota</taxon>
        <taxon>Metazoa</taxon>
        <taxon>Ecdysozoa</taxon>
        <taxon>Arthropoda</taxon>
        <taxon>Crustacea</taxon>
        <taxon>Multicrustacea</taxon>
        <taxon>Malacostraca</taxon>
        <taxon>Eumalacostraca</taxon>
        <taxon>Eucarida</taxon>
        <taxon>Decapoda</taxon>
        <taxon>Pleocyemata</taxon>
        <taxon>Anomura</taxon>
        <taxon>Galatheoidea</taxon>
        <taxon>Porcellanidae</taxon>
        <taxon>Petrolisthes</taxon>
    </lineage>
</organism>
<sequence>MGSKFNPSKCVIMQCQRGNMDWSPVGSLQYYHIHGADLPTVDTHRNLGVLVDNSLRFHAHIQTTVNKAAGLANNLLRSTLCRSSNFMLTLYKTHIRTLLEFASTVWNTGYACDLKLL</sequence>
<accession>A0AAE1FKZ0</accession>
<comment type="caution">
    <text evidence="1">The sequence shown here is derived from an EMBL/GenBank/DDBJ whole genome shotgun (WGS) entry which is preliminary data.</text>
</comment>
<dbReference type="PANTHER" id="PTHR33332">
    <property type="entry name" value="REVERSE TRANSCRIPTASE DOMAIN-CONTAINING PROTEIN"/>
    <property type="match status" value="1"/>
</dbReference>
<dbReference type="EMBL" id="JAWQEG010001929">
    <property type="protein sequence ID" value="KAK3875704.1"/>
    <property type="molecule type" value="Genomic_DNA"/>
</dbReference>
<dbReference type="PRINTS" id="PR01345">
    <property type="entry name" value="CERVTRCPTASE"/>
</dbReference>
<dbReference type="AlphaFoldDB" id="A0AAE1FKZ0"/>
<gene>
    <name evidence="1" type="ORF">Pcinc_019451</name>
</gene>
<protein>
    <submittedName>
        <fullName evidence="1">Uncharacterized protein</fullName>
    </submittedName>
</protein>
<dbReference type="Proteomes" id="UP001286313">
    <property type="component" value="Unassembled WGS sequence"/>
</dbReference>
<evidence type="ECO:0000313" key="1">
    <source>
        <dbReference type="EMBL" id="KAK3875704.1"/>
    </source>
</evidence>
<reference evidence="1" key="1">
    <citation type="submission" date="2023-10" db="EMBL/GenBank/DDBJ databases">
        <title>Genome assemblies of two species of porcelain crab, Petrolisthes cinctipes and Petrolisthes manimaculis (Anomura: Porcellanidae).</title>
        <authorList>
            <person name="Angst P."/>
        </authorList>
    </citation>
    <scope>NUCLEOTIDE SEQUENCE</scope>
    <source>
        <strain evidence="1">PB745_01</strain>
        <tissue evidence="1">Gill</tissue>
    </source>
</reference>
<evidence type="ECO:0000313" key="2">
    <source>
        <dbReference type="Proteomes" id="UP001286313"/>
    </source>
</evidence>
<keyword evidence="2" id="KW-1185">Reference proteome</keyword>
<proteinExistence type="predicted"/>
<name>A0AAE1FKZ0_PETCI</name>